<keyword evidence="1" id="KW-0472">Membrane</keyword>
<dbReference type="Pfam" id="PF06961">
    <property type="entry name" value="DUF1294"/>
    <property type="match status" value="1"/>
</dbReference>
<dbReference type="CDD" id="cd04458">
    <property type="entry name" value="CSP_CDS"/>
    <property type="match status" value="1"/>
</dbReference>
<sequence>MAITGTVTEWNENKGYGYISVNDQPIKIVFHISDFSGNSMRPQVCENVVFSLTKDPNGNLRAIDIKRPIAFTFPMALTIWFAAMVVGSIYLLNYPVIVIDYLLLISGFTYLLYGVDKSISSSENWQVPEVVFHLFGLAGGWPGAILAQSFMRYKPNSVTYTPVFWLMILSNIAVFAWSLTATGKEKLSVVINWLLLL</sequence>
<dbReference type="EMBL" id="CAKLDM010000001">
    <property type="protein sequence ID" value="CAH0536979.1"/>
    <property type="molecule type" value="Genomic_DNA"/>
</dbReference>
<feature type="transmembrane region" description="Helical" evidence="1">
    <location>
        <begin position="96"/>
        <end position="115"/>
    </location>
</feature>
<evidence type="ECO:0000313" key="4">
    <source>
        <dbReference type="Proteomes" id="UP000838748"/>
    </source>
</evidence>
<dbReference type="SUPFAM" id="SSF50249">
    <property type="entry name" value="Nucleic acid-binding proteins"/>
    <property type="match status" value="1"/>
</dbReference>
<feature type="transmembrane region" description="Helical" evidence="1">
    <location>
        <begin position="69"/>
        <end position="90"/>
    </location>
</feature>
<accession>A0ABM9A0Q6</accession>
<feature type="transmembrane region" description="Helical" evidence="1">
    <location>
        <begin position="163"/>
        <end position="181"/>
    </location>
</feature>
<protein>
    <recommendedName>
        <fullName evidence="2">CSD domain-containing protein</fullName>
    </recommendedName>
</protein>
<dbReference type="InterPro" id="IPR012340">
    <property type="entry name" value="NA-bd_OB-fold"/>
</dbReference>
<evidence type="ECO:0000313" key="3">
    <source>
        <dbReference type="EMBL" id="CAH0536979.1"/>
    </source>
</evidence>
<keyword evidence="4" id="KW-1185">Reference proteome</keyword>
<proteinExistence type="predicted"/>
<gene>
    <name evidence="3" type="ORF">VMF7928_00846</name>
</gene>
<dbReference type="Proteomes" id="UP000838748">
    <property type="component" value="Unassembled WGS sequence"/>
</dbReference>
<evidence type="ECO:0000256" key="1">
    <source>
        <dbReference type="SAM" id="Phobius"/>
    </source>
</evidence>
<dbReference type="RefSeq" id="WP_237360224.1">
    <property type="nucleotide sequence ID" value="NZ_CAKLDM010000001.1"/>
</dbReference>
<dbReference type="Gene3D" id="2.40.50.140">
    <property type="entry name" value="Nucleic acid-binding proteins"/>
    <property type="match status" value="1"/>
</dbReference>
<feature type="transmembrane region" description="Helical" evidence="1">
    <location>
        <begin position="127"/>
        <end position="151"/>
    </location>
</feature>
<dbReference type="PROSITE" id="PS51857">
    <property type="entry name" value="CSD_2"/>
    <property type="match status" value="1"/>
</dbReference>
<dbReference type="InterPro" id="IPR010718">
    <property type="entry name" value="DUF1294"/>
</dbReference>
<dbReference type="InterPro" id="IPR002059">
    <property type="entry name" value="CSP_DNA-bd"/>
</dbReference>
<evidence type="ECO:0000259" key="2">
    <source>
        <dbReference type="PROSITE" id="PS51857"/>
    </source>
</evidence>
<dbReference type="Pfam" id="PF00313">
    <property type="entry name" value="CSD"/>
    <property type="match status" value="1"/>
</dbReference>
<comment type="caution">
    <text evidence="3">The sequence shown here is derived from an EMBL/GenBank/DDBJ whole genome shotgun (WGS) entry which is preliminary data.</text>
</comment>
<name>A0ABM9A0Q6_9VIBR</name>
<reference evidence="3" key="1">
    <citation type="submission" date="2021-11" db="EMBL/GenBank/DDBJ databases">
        <authorList>
            <person name="Rodrigo-Torres L."/>
            <person name="Arahal R. D."/>
            <person name="Lucena T."/>
        </authorList>
    </citation>
    <scope>NUCLEOTIDE SEQUENCE</scope>
    <source>
        <strain evidence="3">CECT 7928</strain>
    </source>
</reference>
<keyword evidence="1" id="KW-1133">Transmembrane helix</keyword>
<keyword evidence="1" id="KW-0812">Transmembrane</keyword>
<feature type="domain" description="CSD" evidence="2">
    <location>
        <begin position="2"/>
        <end position="67"/>
    </location>
</feature>
<organism evidence="3 4">
    <name type="scientific">Vibrio marisflavi CECT 7928</name>
    <dbReference type="NCBI Taxonomy" id="634439"/>
    <lineage>
        <taxon>Bacteria</taxon>
        <taxon>Pseudomonadati</taxon>
        <taxon>Pseudomonadota</taxon>
        <taxon>Gammaproteobacteria</taxon>
        <taxon>Vibrionales</taxon>
        <taxon>Vibrionaceae</taxon>
        <taxon>Vibrio</taxon>
    </lineage>
</organism>